<dbReference type="RefSeq" id="WP_146360321.1">
    <property type="nucleotide sequence ID" value="NZ_VOBR01000044.1"/>
</dbReference>
<protein>
    <submittedName>
        <fullName evidence="8">Cytochrome P450</fullName>
    </submittedName>
</protein>
<dbReference type="PANTHER" id="PTHR46696:SF4">
    <property type="entry name" value="BIOTIN BIOSYNTHESIS CYTOCHROME P450"/>
    <property type="match status" value="1"/>
</dbReference>
<keyword evidence="3 7" id="KW-0479">Metal-binding</keyword>
<dbReference type="GO" id="GO:0036199">
    <property type="term" value="F:cholest-4-en-3-one 26-monooxygenase activity"/>
    <property type="evidence" value="ECO:0007669"/>
    <property type="project" value="TreeGrafter"/>
</dbReference>
<dbReference type="PRINTS" id="PR00359">
    <property type="entry name" value="BP450"/>
</dbReference>
<keyword evidence="5 7" id="KW-0408">Iron</keyword>
<dbReference type="CDD" id="cd20625">
    <property type="entry name" value="CYP164-like"/>
    <property type="match status" value="1"/>
</dbReference>
<organism evidence="8 9">
    <name type="scientific">Lentzea tibetensis</name>
    <dbReference type="NCBI Taxonomy" id="2591470"/>
    <lineage>
        <taxon>Bacteria</taxon>
        <taxon>Bacillati</taxon>
        <taxon>Actinomycetota</taxon>
        <taxon>Actinomycetes</taxon>
        <taxon>Pseudonocardiales</taxon>
        <taxon>Pseudonocardiaceae</taxon>
        <taxon>Lentzea</taxon>
    </lineage>
</organism>
<evidence type="ECO:0000256" key="3">
    <source>
        <dbReference type="ARBA" id="ARBA00022723"/>
    </source>
</evidence>
<dbReference type="InterPro" id="IPR001128">
    <property type="entry name" value="Cyt_P450"/>
</dbReference>
<evidence type="ECO:0000256" key="4">
    <source>
        <dbReference type="ARBA" id="ARBA00023002"/>
    </source>
</evidence>
<dbReference type="PANTHER" id="PTHR46696">
    <property type="entry name" value="P450, PUTATIVE (EUROFUNG)-RELATED"/>
    <property type="match status" value="1"/>
</dbReference>
<dbReference type="AlphaFoldDB" id="A0A563EHT6"/>
<dbReference type="InterPro" id="IPR002397">
    <property type="entry name" value="Cyt_P450_B"/>
</dbReference>
<dbReference type="Pfam" id="PF00067">
    <property type="entry name" value="p450"/>
    <property type="match status" value="1"/>
</dbReference>
<keyword evidence="9" id="KW-1185">Reference proteome</keyword>
<dbReference type="Gene3D" id="1.10.630.10">
    <property type="entry name" value="Cytochrome P450"/>
    <property type="match status" value="1"/>
</dbReference>
<dbReference type="InterPro" id="IPR036396">
    <property type="entry name" value="Cyt_P450_sf"/>
</dbReference>
<dbReference type="GO" id="GO:0006707">
    <property type="term" value="P:cholesterol catabolic process"/>
    <property type="evidence" value="ECO:0007669"/>
    <property type="project" value="TreeGrafter"/>
</dbReference>
<dbReference type="GO" id="GO:0008395">
    <property type="term" value="F:steroid hydroxylase activity"/>
    <property type="evidence" value="ECO:0007669"/>
    <property type="project" value="TreeGrafter"/>
</dbReference>
<dbReference type="InterPro" id="IPR017972">
    <property type="entry name" value="Cyt_P450_CS"/>
</dbReference>
<sequence length="376" mass="41819">MMPREMMLRELSGHEDPHPVYERMRARGPLILDGGMWLTTSYELSNRILRDRRFGVRYTDGTYPNASEVFPESFLEADPPDHTRLRRLSAPAFSPKRIDEYRPRVEKIAEALLDKGEFDLIADFAAPLPIAVISDLLGIPDEDTTEFADYGKLVAASFDGGVSEEMMRASEKVLALFTRLIEERRAKPGDDVISSLVAAEAERELTARELMGTLLLLLVAGFETTVNLIGNGTKALLDHPSQWAFLKANPDVAPDVVEEVLRWAPPVQLTSRIAHEDVGQIGVDQEVNIIIGAANRDPAVYPDPNRFDVMRVRKPEHLAFSSGIHYCLGATLARMEGDVAFRALAKRVPDLRQAGPVTYRDSVVIRGLATFPVSRS</sequence>
<keyword evidence="4 7" id="KW-0560">Oxidoreductase</keyword>
<evidence type="ECO:0000256" key="1">
    <source>
        <dbReference type="ARBA" id="ARBA00010617"/>
    </source>
</evidence>
<dbReference type="GO" id="GO:0005506">
    <property type="term" value="F:iron ion binding"/>
    <property type="evidence" value="ECO:0007669"/>
    <property type="project" value="InterPro"/>
</dbReference>
<evidence type="ECO:0000256" key="7">
    <source>
        <dbReference type="RuleBase" id="RU000461"/>
    </source>
</evidence>
<accession>A0A563EHT6</accession>
<dbReference type="PROSITE" id="PS00086">
    <property type="entry name" value="CYTOCHROME_P450"/>
    <property type="match status" value="1"/>
</dbReference>
<keyword evidence="6 7" id="KW-0503">Monooxygenase</keyword>
<dbReference type="EMBL" id="VOBR01000044">
    <property type="protein sequence ID" value="TWP45156.1"/>
    <property type="molecule type" value="Genomic_DNA"/>
</dbReference>
<evidence type="ECO:0000313" key="9">
    <source>
        <dbReference type="Proteomes" id="UP000316639"/>
    </source>
</evidence>
<comment type="caution">
    <text evidence="8">The sequence shown here is derived from an EMBL/GenBank/DDBJ whole genome shotgun (WGS) entry which is preliminary data.</text>
</comment>
<proteinExistence type="inferred from homology"/>
<comment type="similarity">
    <text evidence="1 7">Belongs to the cytochrome P450 family.</text>
</comment>
<reference evidence="8 9" key="1">
    <citation type="submission" date="2019-07" db="EMBL/GenBank/DDBJ databases">
        <title>Lentzea xizangensis sp. nov., isolated from Qinghai-Tibetan Plateau Soils.</title>
        <authorList>
            <person name="Huang J."/>
        </authorList>
    </citation>
    <scope>NUCLEOTIDE SEQUENCE [LARGE SCALE GENOMIC DNA]</scope>
    <source>
        <strain evidence="8 9">FXJ1.1311</strain>
    </source>
</reference>
<gene>
    <name evidence="8" type="ORF">FKR81_40065</name>
</gene>
<evidence type="ECO:0000256" key="5">
    <source>
        <dbReference type="ARBA" id="ARBA00023004"/>
    </source>
</evidence>
<keyword evidence="2 7" id="KW-0349">Heme</keyword>
<dbReference type="OrthoDB" id="4156795at2"/>
<dbReference type="FunFam" id="1.10.630.10:FF:000018">
    <property type="entry name" value="Cytochrome P450 monooxygenase"/>
    <property type="match status" value="1"/>
</dbReference>
<dbReference type="Proteomes" id="UP000316639">
    <property type="component" value="Unassembled WGS sequence"/>
</dbReference>
<evidence type="ECO:0000313" key="8">
    <source>
        <dbReference type="EMBL" id="TWP45156.1"/>
    </source>
</evidence>
<dbReference type="SUPFAM" id="SSF48264">
    <property type="entry name" value="Cytochrome P450"/>
    <property type="match status" value="1"/>
</dbReference>
<name>A0A563EHT6_9PSEU</name>
<evidence type="ECO:0000256" key="2">
    <source>
        <dbReference type="ARBA" id="ARBA00022617"/>
    </source>
</evidence>
<evidence type="ECO:0000256" key="6">
    <source>
        <dbReference type="ARBA" id="ARBA00023033"/>
    </source>
</evidence>
<dbReference type="GO" id="GO:0020037">
    <property type="term" value="F:heme binding"/>
    <property type="evidence" value="ECO:0007669"/>
    <property type="project" value="InterPro"/>
</dbReference>